<dbReference type="InterPro" id="IPR008613">
    <property type="entry name" value="Excalibur_Ca-bd_domain"/>
</dbReference>
<sequence length="78" mass="8597">MPSLIISNPAALNVIQLAWHRVGAAYQPARQSLLGKTYGVVAYRNYVEARAADAAPVRREQLDYTRHLDRDGDGVGCE</sequence>
<dbReference type="Proteomes" id="UP000465810">
    <property type="component" value="Unassembled WGS sequence"/>
</dbReference>
<accession>A0A7X4K9R2</accession>
<comment type="caution">
    <text evidence="2">The sequence shown here is derived from an EMBL/GenBank/DDBJ whole genome shotgun (WGS) entry which is preliminary data.</text>
</comment>
<gene>
    <name evidence="2" type="ORF">GR702_21715</name>
</gene>
<dbReference type="Pfam" id="PF05901">
    <property type="entry name" value="Excalibur"/>
    <property type="match status" value="1"/>
</dbReference>
<dbReference type="EMBL" id="WVTD01000046">
    <property type="protein sequence ID" value="MYM00358.1"/>
    <property type="molecule type" value="Genomic_DNA"/>
</dbReference>
<feature type="domain" description="Excalibur calcium-binding" evidence="1">
    <location>
        <begin position="42"/>
        <end position="78"/>
    </location>
</feature>
<evidence type="ECO:0000313" key="2">
    <source>
        <dbReference type="EMBL" id="MYM00358.1"/>
    </source>
</evidence>
<dbReference type="SMART" id="SM00894">
    <property type="entry name" value="Excalibur"/>
    <property type="match status" value="1"/>
</dbReference>
<evidence type="ECO:0000313" key="3">
    <source>
        <dbReference type="Proteomes" id="UP000465810"/>
    </source>
</evidence>
<protein>
    <recommendedName>
        <fullName evidence="1">Excalibur calcium-binding domain-containing protein</fullName>
    </recommendedName>
</protein>
<organism evidence="2 3">
    <name type="scientific">Novosphingobium silvae</name>
    <dbReference type="NCBI Taxonomy" id="2692619"/>
    <lineage>
        <taxon>Bacteria</taxon>
        <taxon>Pseudomonadati</taxon>
        <taxon>Pseudomonadota</taxon>
        <taxon>Alphaproteobacteria</taxon>
        <taxon>Sphingomonadales</taxon>
        <taxon>Sphingomonadaceae</taxon>
        <taxon>Novosphingobium</taxon>
    </lineage>
</organism>
<proteinExistence type="predicted"/>
<dbReference type="AlphaFoldDB" id="A0A7X4K9R2"/>
<evidence type="ECO:0000259" key="1">
    <source>
        <dbReference type="SMART" id="SM00894"/>
    </source>
</evidence>
<keyword evidence="3" id="KW-1185">Reference proteome</keyword>
<name>A0A7X4K9R2_9SPHN</name>
<reference evidence="2 3" key="1">
    <citation type="submission" date="2019-12" db="EMBL/GenBank/DDBJ databases">
        <authorList>
            <person name="Feng G."/>
            <person name="Zhu H."/>
        </authorList>
    </citation>
    <scope>NUCLEOTIDE SEQUENCE [LARGE SCALE GENOMIC DNA]</scope>
    <source>
        <strain evidence="2 3">FGD1</strain>
    </source>
</reference>